<evidence type="ECO:0000259" key="1">
    <source>
        <dbReference type="Pfam" id="PF11716"/>
    </source>
</evidence>
<dbReference type="Proteomes" id="UP000377595">
    <property type="component" value="Unassembled WGS sequence"/>
</dbReference>
<evidence type="ECO:0000313" key="3">
    <source>
        <dbReference type="Proteomes" id="UP000377595"/>
    </source>
</evidence>
<reference evidence="2 3" key="1">
    <citation type="submission" date="2019-10" db="EMBL/GenBank/DDBJ databases">
        <title>Whole genome shotgun sequence of Acrocarpospora pleiomorpha NBRC 16267.</title>
        <authorList>
            <person name="Ichikawa N."/>
            <person name="Kimura A."/>
            <person name="Kitahashi Y."/>
            <person name="Komaki H."/>
            <person name="Oguchi A."/>
        </authorList>
    </citation>
    <scope>NUCLEOTIDE SEQUENCE [LARGE SCALE GENOMIC DNA]</scope>
    <source>
        <strain evidence="2 3">NBRC 16267</strain>
    </source>
</reference>
<evidence type="ECO:0000313" key="2">
    <source>
        <dbReference type="EMBL" id="GES19670.1"/>
    </source>
</evidence>
<dbReference type="SUPFAM" id="SSF109854">
    <property type="entry name" value="DinB/YfiT-like putative metalloenzymes"/>
    <property type="match status" value="1"/>
</dbReference>
<organism evidence="2 3">
    <name type="scientific">Acrocarpospora pleiomorpha</name>
    <dbReference type="NCBI Taxonomy" id="90975"/>
    <lineage>
        <taxon>Bacteria</taxon>
        <taxon>Bacillati</taxon>
        <taxon>Actinomycetota</taxon>
        <taxon>Actinomycetes</taxon>
        <taxon>Streptosporangiales</taxon>
        <taxon>Streptosporangiaceae</taxon>
        <taxon>Acrocarpospora</taxon>
    </lineage>
</organism>
<protein>
    <recommendedName>
        <fullName evidence="1">Mycothiol-dependent maleylpyruvate isomerase metal-binding domain-containing protein</fullName>
    </recommendedName>
</protein>
<keyword evidence="3" id="KW-1185">Reference proteome</keyword>
<comment type="caution">
    <text evidence="2">The sequence shown here is derived from an EMBL/GenBank/DDBJ whole genome shotgun (WGS) entry which is preliminary data.</text>
</comment>
<proteinExistence type="predicted"/>
<dbReference type="Pfam" id="PF11716">
    <property type="entry name" value="MDMPI_N"/>
    <property type="match status" value="1"/>
</dbReference>
<dbReference type="InterPro" id="IPR034660">
    <property type="entry name" value="DinB/YfiT-like"/>
</dbReference>
<dbReference type="InterPro" id="IPR024344">
    <property type="entry name" value="MDMPI_metal-binding"/>
</dbReference>
<dbReference type="GO" id="GO:0046872">
    <property type="term" value="F:metal ion binding"/>
    <property type="evidence" value="ECO:0007669"/>
    <property type="project" value="InterPro"/>
</dbReference>
<accession>A0A5M3XF34</accession>
<feature type="domain" description="Mycothiol-dependent maleylpyruvate isomerase metal-binding" evidence="1">
    <location>
        <begin position="23"/>
        <end position="141"/>
    </location>
</feature>
<dbReference type="NCBIfam" id="TIGR03083">
    <property type="entry name" value="maleylpyruvate isomerase family mycothiol-dependent enzyme"/>
    <property type="match status" value="1"/>
</dbReference>
<sequence>MRTLDDARRWSDHGTELFIDAVAYDGDSTLPGWTRKHLTAHVAANADALGNLIQWAATGEPKPMYASPEARAVGIERGLAMSPGELDAWLRRSAATLASSMRRLTEEQWVAEVVTAQGRTVPATEIPWLRAREVCVHAVDLDLGVTFADLPDDFLEALCADVLAKRGAVPDVDGPLTERAAWLTGRPHHLEGAPDLGPWL</sequence>
<dbReference type="EMBL" id="BLAF01000013">
    <property type="protein sequence ID" value="GES19670.1"/>
    <property type="molecule type" value="Genomic_DNA"/>
</dbReference>
<gene>
    <name evidence="2" type="ORF">Aple_025660</name>
</gene>
<dbReference type="RefSeq" id="WP_218038289.1">
    <property type="nucleotide sequence ID" value="NZ_BAAAHM010000028.1"/>
</dbReference>
<dbReference type="AlphaFoldDB" id="A0A5M3XF34"/>
<dbReference type="InterPro" id="IPR017517">
    <property type="entry name" value="Maleyloyr_isom"/>
</dbReference>
<name>A0A5M3XF34_9ACTN</name>
<dbReference type="Gene3D" id="1.20.120.450">
    <property type="entry name" value="dinb family like domain"/>
    <property type="match status" value="1"/>
</dbReference>